<dbReference type="Gene3D" id="3.40.140.20">
    <property type="match status" value="1"/>
</dbReference>
<dbReference type="Proteomes" id="UP001321543">
    <property type="component" value="Chromosome"/>
</dbReference>
<gene>
    <name evidence="1" type="ORF">GCM10025863_23370</name>
</gene>
<dbReference type="InterPro" id="IPR016193">
    <property type="entry name" value="Cytidine_deaminase-like"/>
</dbReference>
<keyword evidence="2" id="KW-1185">Reference proteome</keyword>
<evidence type="ECO:0000313" key="1">
    <source>
        <dbReference type="EMBL" id="BDZ39723.1"/>
    </source>
</evidence>
<dbReference type="PANTHER" id="PTHR11692">
    <property type="entry name" value="BIFUNCTIONAL PURINE BIOSYNTHESIS PROTEIN PURH"/>
    <property type="match status" value="1"/>
</dbReference>
<dbReference type="PANTHER" id="PTHR11692:SF0">
    <property type="entry name" value="BIFUNCTIONAL PURINE BIOSYNTHESIS PROTEIN ATIC"/>
    <property type="match status" value="1"/>
</dbReference>
<name>A0ABM8FVS0_9MICO</name>
<evidence type="ECO:0008006" key="3">
    <source>
        <dbReference type="Google" id="ProtNLM"/>
    </source>
</evidence>
<evidence type="ECO:0000313" key="2">
    <source>
        <dbReference type="Proteomes" id="UP001321543"/>
    </source>
</evidence>
<reference evidence="2" key="1">
    <citation type="journal article" date="2019" name="Int. J. Syst. Evol. Microbiol.">
        <title>The Global Catalogue of Microorganisms (GCM) 10K type strain sequencing project: providing services to taxonomists for standard genome sequencing and annotation.</title>
        <authorList>
            <consortium name="The Broad Institute Genomics Platform"/>
            <consortium name="The Broad Institute Genome Sequencing Center for Infectious Disease"/>
            <person name="Wu L."/>
            <person name="Ma J."/>
        </authorList>
    </citation>
    <scope>NUCLEOTIDE SEQUENCE [LARGE SCALE GENOMIC DNA]</scope>
    <source>
        <strain evidence="2">NBRC 106310</strain>
    </source>
</reference>
<accession>A0ABM8FVS0</accession>
<dbReference type="InterPro" id="IPR002695">
    <property type="entry name" value="PurH-like"/>
</dbReference>
<protein>
    <recommendedName>
        <fullName evidence="3">Bifunctional purine biosynthesis protein PurH</fullName>
    </recommendedName>
</protein>
<proteinExistence type="predicted"/>
<dbReference type="InterPro" id="IPR024051">
    <property type="entry name" value="AICAR_Tfase_dup_dom_sf"/>
</dbReference>
<dbReference type="SUPFAM" id="SSF53927">
    <property type="entry name" value="Cytidine deaminase-like"/>
    <property type="match status" value="1"/>
</dbReference>
<organism evidence="1 2">
    <name type="scientific">Microbacterium suwonense</name>
    <dbReference type="NCBI Taxonomy" id="683047"/>
    <lineage>
        <taxon>Bacteria</taxon>
        <taxon>Bacillati</taxon>
        <taxon>Actinomycetota</taxon>
        <taxon>Actinomycetes</taxon>
        <taxon>Micrococcales</taxon>
        <taxon>Microbacteriaceae</taxon>
        <taxon>Microbacterium</taxon>
    </lineage>
</organism>
<sequence length="130" mass="14889">MWWLRRHPFVRELPMVDGMRRQDRLNWQIRFAGAEMTRTQRTEFAGLFGDKASVRYGESAWREEWSERLDDVTLISDGFLPFRDNVDHAAEFGVGTIIEPGGSTRSDEVAAAAAEHGITLVTTGLRLFHH</sequence>
<dbReference type="EMBL" id="AP027728">
    <property type="protein sequence ID" value="BDZ39723.1"/>
    <property type="molecule type" value="Genomic_DNA"/>
</dbReference>